<evidence type="ECO:0000313" key="1">
    <source>
        <dbReference type="Proteomes" id="UP000694923"/>
    </source>
</evidence>
<name>A0ABM0SGT9_GALVR</name>
<accession>A0ABM0SGT9</accession>
<dbReference type="PANTHER" id="PTHR39226">
    <property type="entry name" value="RIKEN CDNA 1700013G24 GENE"/>
    <property type="match status" value="1"/>
</dbReference>
<organism evidence="1 2">
    <name type="scientific">Galeopterus variegatus</name>
    <name type="common">Malayan flying lemur</name>
    <name type="synonym">Cynocephalus variegatus</name>
    <dbReference type="NCBI Taxonomy" id="482537"/>
    <lineage>
        <taxon>Eukaryota</taxon>
        <taxon>Metazoa</taxon>
        <taxon>Chordata</taxon>
        <taxon>Craniata</taxon>
        <taxon>Vertebrata</taxon>
        <taxon>Euteleostomi</taxon>
        <taxon>Mammalia</taxon>
        <taxon>Eutheria</taxon>
        <taxon>Euarchontoglires</taxon>
        <taxon>Dermoptera</taxon>
        <taxon>Cynocephalidae</taxon>
        <taxon>Galeopterus</taxon>
    </lineage>
</organism>
<reference evidence="2" key="1">
    <citation type="submission" date="2025-08" db="UniProtKB">
        <authorList>
            <consortium name="RefSeq"/>
        </authorList>
    </citation>
    <scope>IDENTIFICATION</scope>
</reference>
<dbReference type="GeneID" id="103609552"/>
<dbReference type="Proteomes" id="UP000694923">
    <property type="component" value="Unplaced"/>
</dbReference>
<gene>
    <name evidence="2" type="primary">LOC103609552</name>
</gene>
<dbReference type="PANTHER" id="PTHR39226:SF1">
    <property type="entry name" value="RIKEN CDNA 1700013G24 GENE"/>
    <property type="match status" value="1"/>
</dbReference>
<proteinExistence type="predicted"/>
<keyword evidence="1" id="KW-1185">Reference proteome</keyword>
<evidence type="ECO:0000313" key="2">
    <source>
        <dbReference type="RefSeq" id="XP_008592080.1"/>
    </source>
</evidence>
<protein>
    <submittedName>
        <fullName evidence="2">Uncharacterized protein LOC103609552</fullName>
    </submittedName>
</protein>
<sequence length="327" mass="36324">MSGHQVSRSNPYSCLSHPNNVSFPARTPGWTQCPRLNGVNSLKRPRIPNGNGSEFSSYRGHLEQPFNPSSPRLPLQRICMGRPYNSKCVETSHLANNPKVARKPACHGSPHCLLCTDRPSDPSSPTFLDHIIKGINYLDRSASAFCNNYPKTSLSAPRRTANYLERATNSLNLDNLYPCRPHSYSIPRANMATSDKPAPRRTANYLERATNSLNLDNLDPCRPHSYSIPRANMATSDKPTNSTCMVTSTRGASALECLDDPTITSCLRRPQCRNLNPTLPQRPGVKLPEIPLFGNGLFSLGSLPKFWEAIRSGWRAPEPNSKPSSWW</sequence>
<dbReference type="RefSeq" id="XP_008592080.1">
    <property type="nucleotide sequence ID" value="XM_008593858.1"/>
</dbReference>